<evidence type="ECO:0000313" key="1">
    <source>
        <dbReference type="EMBL" id="KAH3690132.1"/>
    </source>
</evidence>
<accession>A0A9D3Y0K5</accession>
<comment type="caution">
    <text evidence="1">The sequence shown here is derived from an EMBL/GenBank/DDBJ whole genome shotgun (WGS) entry which is preliminary data.</text>
</comment>
<reference evidence="1" key="1">
    <citation type="journal article" date="2019" name="bioRxiv">
        <title>The Genome of the Zebra Mussel, Dreissena polymorpha: A Resource for Invasive Species Research.</title>
        <authorList>
            <person name="McCartney M.A."/>
            <person name="Auch B."/>
            <person name="Kono T."/>
            <person name="Mallez S."/>
            <person name="Zhang Y."/>
            <person name="Obille A."/>
            <person name="Becker A."/>
            <person name="Abrahante J.E."/>
            <person name="Garbe J."/>
            <person name="Badalamenti J.P."/>
            <person name="Herman A."/>
            <person name="Mangelson H."/>
            <person name="Liachko I."/>
            <person name="Sullivan S."/>
            <person name="Sone E.D."/>
            <person name="Koren S."/>
            <person name="Silverstein K.A.T."/>
            <person name="Beckman K.B."/>
            <person name="Gohl D.M."/>
        </authorList>
    </citation>
    <scope>NUCLEOTIDE SEQUENCE</scope>
    <source>
        <strain evidence="1">Duluth1</strain>
        <tissue evidence="1">Whole animal</tissue>
    </source>
</reference>
<organism evidence="1 2">
    <name type="scientific">Dreissena polymorpha</name>
    <name type="common">Zebra mussel</name>
    <name type="synonym">Mytilus polymorpha</name>
    <dbReference type="NCBI Taxonomy" id="45954"/>
    <lineage>
        <taxon>Eukaryota</taxon>
        <taxon>Metazoa</taxon>
        <taxon>Spiralia</taxon>
        <taxon>Lophotrochozoa</taxon>
        <taxon>Mollusca</taxon>
        <taxon>Bivalvia</taxon>
        <taxon>Autobranchia</taxon>
        <taxon>Heteroconchia</taxon>
        <taxon>Euheterodonta</taxon>
        <taxon>Imparidentia</taxon>
        <taxon>Neoheterodontei</taxon>
        <taxon>Myida</taxon>
        <taxon>Dreissenoidea</taxon>
        <taxon>Dreissenidae</taxon>
        <taxon>Dreissena</taxon>
    </lineage>
</organism>
<evidence type="ECO:0000313" key="2">
    <source>
        <dbReference type="Proteomes" id="UP000828390"/>
    </source>
</evidence>
<keyword evidence="2" id="KW-1185">Reference proteome</keyword>
<name>A0A9D3Y0K5_DREPO</name>
<protein>
    <submittedName>
        <fullName evidence="1">Uncharacterized protein</fullName>
    </submittedName>
</protein>
<gene>
    <name evidence="1" type="ORF">DPMN_193433</name>
</gene>
<reference evidence="1" key="2">
    <citation type="submission" date="2020-11" db="EMBL/GenBank/DDBJ databases">
        <authorList>
            <person name="McCartney M.A."/>
            <person name="Auch B."/>
            <person name="Kono T."/>
            <person name="Mallez S."/>
            <person name="Becker A."/>
            <person name="Gohl D.M."/>
            <person name="Silverstein K.A.T."/>
            <person name="Koren S."/>
            <person name="Bechman K.B."/>
            <person name="Herman A."/>
            <person name="Abrahante J.E."/>
            <person name="Garbe J."/>
        </authorList>
    </citation>
    <scope>NUCLEOTIDE SEQUENCE</scope>
    <source>
        <strain evidence="1">Duluth1</strain>
        <tissue evidence="1">Whole animal</tissue>
    </source>
</reference>
<sequence length="143" mass="15844">MTSAARALRNGRERTVERMWTVAKKTRVNSECVLTNRLASCATAYLTTPGAYVNMLSISQWTVNGARGRHGRDARSRAGKAFADDIARAMTRNRIMAENHVQEWRLNRQSVPEAGLAQLLLMDNGVRGLHPADVVSRAEKALP</sequence>
<dbReference type="EMBL" id="JAIWYP010000077">
    <property type="protein sequence ID" value="KAH3690132.1"/>
    <property type="molecule type" value="Genomic_DNA"/>
</dbReference>
<dbReference type="Proteomes" id="UP000828390">
    <property type="component" value="Unassembled WGS sequence"/>
</dbReference>
<dbReference type="AlphaFoldDB" id="A0A9D3Y0K5"/>
<proteinExistence type="predicted"/>